<sequence>MNKVLHLQTTKIFNMKSKLMSLALSVLFLSSCNSNEDISTENPEKSPQQHYSLGAKLVDEQTFNSYEKADIDALTLKFKGKSSEAAKNTLPSSYFIPSSTVGNQGSEGSCVAWATAYAAASSLELNFKGVTQSRSPEYVYNQIKVGTCAQGAYVTAGLNLIKNQGVCSWNEMPYTDAGCSTQPNATQKSAASTHKFTSWGTVNKTDITGVKNLLSMNLPIIIAVSVDDSFYNMGSTGWVWRAHSGQNYGGHAICVIGYDDSKQAFKVQNSWGSSWGSSGHFWIDYSFFAKTSNGAINECYVAYVQ</sequence>
<evidence type="ECO:0000313" key="5">
    <source>
        <dbReference type="Proteomes" id="UP000184108"/>
    </source>
</evidence>
<dbReference type="Proteomes" id="UP000184108">
    <property type="component" value="Unassembled WGS sequence"/>
</dbReference>
<dbReference type="GO" id="GO:0008234">
    <property type="term" value="F:cysteine-type peptidase activity"/>
    <property type="evidence" value="ECO:0007669"/>
    <property type="project" value="InterPro"/>
</dbReference>
<dbReference type="InterPro" id="IPR000668">
    <property type="entry name" value="Peptidase_C1A_C"/>
</dbReference>
<feature type="domain" description="Peptidase C1A papain C-terminal" evidence="3">
    <location>
        <begin position="90"/>
        <end position="296"/>
    </location>
</feature>
<feature type="chain" id="PRO_5012770416" evidence="2">
    <location>
        <begin position="37"/>
        <end position="305"/>
    </location>
</feature>
<dbReference type="CDD" id="cd02619">
    <property type="entry name" value="Peptidase_C1"/>
    <property type="match status" value="1"/>
</dbReference>
<evidence type="ECO:0000256" key="2">
    <source>
        <dbReference type="SAM" id="SignalP"/>
    </source>
</evidence>
<gene>
    <name evidence="4" type="ORF">SAMN02787073_2161</name>
</gene>
<dbReference type="InterPro" id="IPR038765">
    <property type="entry name" value="Papain-like_cys_pep_sf"/>
</dbReference>
<evidence type="ECO:0000259" key="3">
    <source>
        <dbReference type="SMART" id="SM00645"/>
    </source>
</evidence>
<dbReference type="PROSITE" id="PS51257">
    <property type="entry name" value="PROKAR_LIPOPROTEIN"/>
    <property type="match status" value="1"/>
</dbReference>
<dbReference type="Pfam" id="PF00112">
    <property type="entry name" value="Peptidase_C1"/>
    <property type="match status" value="1"/>
</dbReference>
<dbReference type="PANTHER" id="PTHR12411">
    <property type="entry name" value="CYSTEINE PROTEASE FAMILY C1-RELATED"/>
    <property type="match status" value="1"/>
</dbReference>
<comment type="similarity">
    <text evidence="1">Belongs to the peptidase C1 family.</text>
</comment>
<dbReference type="Gene3D" id="3.90.70.10">
    <property type="entry name" value="Cysteine proteinases"/>
    <property type="match status" value="1"/>
</dbReference>
<feature type="signal peptide" evidence="2">
    <location>
        <begin position="1"/>
        <end position="36"/>
    </location>
</feature>
<keyword evidence="4" id="KW-0378">Hydrolase</keyword>
<dbReference type="SUPFAM" id="SSF54001">
    <property type="entry name" value="Cysteine proteinases"/>
    <property type="match status" value="1"/>
</dbReference>
<evidence type="ECO:0000256" key="1">
    <source>
        <dbReference type="ARBA" id="ARBA00008455"/>
    </source>
</evidence>
<evidence type="ECO:0000313" key="4">
    <source>
        <dbReference type="EMBL" id="SHF38511.1"/>
    </source>
</evidence>
<dbReference type="SMART" id="SM00645">
    <property type="entry name" value="Pept_C1"/>
    <property type="match status" value="1"/>
</dbReference>
<dbReference type="EMBL" id="FQVE01000002">
    <property type="protein sequence ID" value="SHF38511.1"/>
    <property type="molecule type" value="Genomic_DNA"/>
</dbReference>
<reference evidence="5" key="1">
    <citation type="submission" date="2016-11" db="EMBL/GenBank/DDBJ databases">
        <authorList>
            <person name="Varghese N."/>
            <person name="Submissions S."/>
        </authorList>
    </citation>
    <scope>NUCLEOTIDE SEQUENCE [LARGE SCALE GENOMIC DNA]</scope>
    <source>
        <strain evidence="5">YR203</strain>
    </source>
</reference>
<keyword evidence="4" id="KW-0645">Protease</keyword>
<dbReference type="GO" id="GO:0006508">
    <property type="term" value="P:proteolysis"/>
    <property type="evidence" value="ECO:0007669"/>
    <property type="project" value="UniProtKB-KW"/>
</dbReference>
<organism evidence="4 5">
    <name type="scientific">Chryseobacterium vrystaatense</name>
    <dbReference type="NCBI Taxonomy" id="307480"/>
    <lineage>
        <taxon>Bacteria</taxon>
        <taxon>Pseudomonadati</taxon>
        <taxon>Bacteroidota</taxon>
        <taxon>Flavobacteriia</taxon>
        <taxon>Flavobacteriales</taxon>
        <taxon>Weeksellaceae</taxon>
        <taxon>Chryseobacterium group</taxon>
        <taxon>Chryseobacterium</taxon>
    </lineage>
</organism>
<dbReference type="InterPro" id="IPR013128">
    <property type="entry name" value="Peptidase_C1A"/>
</dbReference>
<proteinExistence type="inferred from homology"/>
<keyword evidence="2" id="KW-0732">Signal</keyword>
<name>A0A1M5B7J0_9FLAO</name>
<protein>
    <submittedName>
        <fullName evidence="4">Cysteine protease, C1A family</fullName>
    </submittedName>
</protein>
<dbReference type="AlphaFoldDB" id="A0A1M5B7J0"/>
<accession>A0A1M5B7J0</accession>